<name>A0ABX9VJG5_9PROT</name>
<keyword evidence="5" id="KW-0997">Cell inner membrane</keyword>
<feature type="compositionally biased region" description="Low complexity" evidence="10">
    <location>
        <begin position="53"/>
        <end position="62"/>
    </location>
</feature>
<sequence>MTAPAPRGPMLLRGVAVLLAVLLHGAVLGALWPRGRPPPLVVEAVPVTLTGASGEAEEGAGAPPAPSAPLRESPPPQPAPESVPAQPAPEPVAPAAAPALAEPAQAEAMPPVPPAPAELPLPLPAPPAPPPQMAAAPAPSQPPRPPMPPAPPPQPVAPGQVRLGAGVALNIAPGPETRAARPRDIACSDNIEYPPDLRQAGIGGEVVLRLRLTDKGRVIEAKLAESSGHPQLDEAVQRSVRRCRFDPALRDGVPVWSNLTFRATLRPD</sequence>
<dbReference type="InterPro" id="IPR006260">
    <property type="entry name" value="TonB/TolA_C"/>
</dbReference>
<feature type="compositionally biased region" description="Pro residues" evidence="10">
    <location>
        <begin position="63"/>
        <end position="92"/>
    </location>
</feature>
<evidence type="ECO:0000313" key="13">
    <source>
        <dbReference type="Proteomes" id="UP000274097"/>
    </source>
</evidence>
<dbReference type="PROSITE" id="PS52015">
    <property type="entry name" value="TONB_CTD"/>
    <property type="match status" value="1"/>
</dbReference>
<dbReference type="Gene3D" id="3.30.1150.10">
    <property type="match status" value="1"/>
</dbReference>
<keyword evidence="8" id="KW-1133">Transmembrane helix</keyword>
<gene>
    <name evidence="12" type="ORF">EBE87_13050</name>
</gene>
<dbReference type="SUPFAM" id="SSF74653">
    <property type="entry name" value="TolA/TonB C-terminal domain"/>
    <property type="match status" value="1"/>
</dbReference>
<evidence type="ECO:0000256" key="10">
    <source>
        <dbReference type="SAM" id="MobiDB-lite"/>
    </source>
</evidence>
<evidence type="ECO:0000256" key="7">
    <source>
        <dbReference type="ARBA" id="ARBA00022927"/>
    </source>
</evidence>
<proteinExistence type="inferred from homology"/>
<dbReference type="NCBIfam" id="TIGR01352">
    <property type="entry name" value="tonB_Cterm"/>
    <property type="match status" value="1"/>
</dbReference>
<evidence type="ECO:0000256" key="2">
    <source>
        <dbReference type="ARBA" id="ARBA00006555"/>
    </source>
</evidence>
<evidence type="ECO:0000259" key="11">
    <source>
        <dbReference type="PROSITE" id="PS52015"/>
    </source>
</evidence>
<evidence type="ECO:0000256" key="1">
    <source>
        <dbReference type="ARBA" id="ARBA00004383"/>
    </source>
</evidence>
<evidence type="ECO:0000256" key="4">
    <source>
        <dbReference type="ARBA" id="ARBA00022475"/>
    </source>
</evidence>
<dbReference type="InterPro" id="IPR037682">
    <property type="entry name" value="TonB_C"/>
</dbReference>
<evidence type="ECO:0000256" key="3">
    <source>
        <dbReference type="ARBA" id="ARBA00022448"/>
    </source>
</evidence>
<evidence type="ECO:0000256" key="9">
    <source>
        <dbReference type="ARBA" id="ARBA00023136"/>
    </source>
</evidence>
<comment type="similarity">
    <text evidence="2">Belongs to the TonB family.</text>
</comment>
<dbReference type="Proteomes" id="UP000274097">
    <property type="component" value="Unassembled WGS sequence"/>
</dbReference>
<dbReference type="EMBL" id="RFLX01000008">
    <property type="protein sequence ID" value="RMI24602.1"/>
    <property type="molecule type" value="Genomic_DNA"/>
</dbReference>
<evidence type="ECO:0000313" key="12">
    <source>
        <dbReference type="EMBL" id="RMI24602.1"/>
    </source>
</evidence>
<dbReference type="PANTHER" id="PTHR33446:SF2">
    <property type="entry name" value="PROTEIN TONB"/>
    <property type="match status" value="1"/>
</dbReference>
<keyword evidence="7" id="KW-0653">Protein transport</keyword>
<feature type="compositionally biased region" description="Pro residues" evidence="10">
    <location>
        <begin position="139"/>
        <end position="156"/>
    </location>
</feature>
<dbReference type="InterPro" id="IPR051045">
    <property type="entry name" value="TonB-dependent_transducer"/>
</dbReference>
<comment type="caution">
    <text evidence="12">The sequence shown here is derived from an EMBL/GenBank/DDBJ whole genome shotgun (WGS) entry which is preliminary data.</text>
</comment>
<feature type="domain" description="TonB C-terminal" evidence="11">
    <location>
        <begin position="178"/>
        <end position="268"/>
    </location>
</feature>
<reference evidence="12 13" key="1">
    <citation type="submission" date="2018-10" db="EMBL/GenBank/DDBJ databases">
        <title>Roseomonas sp. nov., isolated from feces of Tibetan antelopes in the Qinghai-Tibet plateau, China.</title>
        <authorList>
            <person name="Tian Z."/>
        </authorList>
    </citation>
    <scope>NUCLEOTIDE SEQUENCE [LARGE SCALE GENOMIC DNA]</scope>
    <source>
        <strain evidence="12 13">Z23</strain>
    </source>
</reference>
<evidence type="ECO:0000256" key="8">
    <source>
        <dbReference type="ARBA" id="ARBA00022989"/>
    </source>
</evidence>
<feature type="compositionally biased region" description="Pro residues" evidence="10">
    <location>
        <begin position="110"/>
        <end position="132"/>
    </location>
</feature>
<keyword evidence="4" id="KW-1003">Cell membrane</keyword>
<protein>
    <submittedName>
        <fullName evidence="12">Energy transducer TonB</fullName>
    </submittedName>
</protein>
<dbReference type="Pfam" id="PF03544">
    <property type="entry name" value="TonB_C"/>
    <property type="match status" value="1"/>
</dbReference>
<dbReference type="PANTHER" id="PTHR33446">
    <property type="entry name" value="PROTEIN TONB-RELATED"/>
    <property type="match status" value="1"/>
</dbReference>
<evidence type="ECO:0000256" key="5">
    <source>
        <dbReference type="ARBA" id="ARBA00022519"/>
    </source>
</evidence>
<feature type="compositionally biased region" description="Low complexity" evidence="10">
    <location>
        <begin position="93"/>
        <end position="109"/>
    </location>
</feature>
<evidence type="ECO:0000256" key="6">
    <source>
        <dbReference type="ARBA" id="ARBA00022692"/>
    </source>
</evidence>
<keyword evidence="9" id="KW-0472">Membrane</keyword>
<feature type="region of interest" description="Disordered" evidence="10">
    <location>
        <begin position="53"/>
        <end position="160"/>
    </location>
</feature>
<organism evidence="12 13">
    <name type="scientific">Teichococcus wenyumeiae</name>
    <dbReference type="NCBI Taxonomy" id="2478470"/>
    <lineage>
        <taxon>Bacteria</taxon>
        <taxon>Pseudomonadati</taxon>
        <taxon>Pseudomonadota</taxon>
        <taxon>Alphaproteobacteria</taxon>
        <taxon>Acetobacterales</taxon>
        <taxon>Roseomonadaceae</taxon>
        <taxon>Roseomonas</taxon>
    </lineage>
</organism>
<comment type="subcellular location">
    <subcellularLocation>
        <location evidence="1">Cell inner membrane</location>
        <topology evidence="1">Single-pass membrane protein</topology>
        <orientation evidence="1">Periplasmic side</orientation>
    </subcellularLocation>
</comment>
<dbReference type="RefSeq" id="WP_122140028.1">
    <property type="nucleotide sequence ID" value="NZ_RFLX01000008.1"/>
</dbReference>
<keyword evidence="13" id="KW-1185">Reference proteome</keyword>
<keyword evidence="3" id="KW-0813">Transport</keyword>
<accession>A0ABX9VJG5</accession>
<keyword evidence="6" id="KW-0812">Transmembrane</keyword>